<dbReference type="EMBL" id="JTJC03000004">
    <property type="protein sequence ID" value="NHC36265.1"/>
    <property type="molecule type" value="Genomic_DNA"/>
</dbReference>
<evidence type="ECO:0000313" key="2">
    <source>
        <dbReference type="EMBL" id="NHC36265.1"/>
    </source>
</evidence>
<proteinExistence type="predicted"/>
<keyword evidence="3" id="KW-1185">Reference proteome</keyword>
<dbReference type="InterPro" id="IPR032710">
    <property type="entry name" value="NTF2-like_dom_sf"/>
</dbReference>
<gene>
    <name evidence="2" type="ORF">QH73_0016700</name>
</gene>
<organism evidence="2 3">
    <name type="scientific">Scytonema millei VB511283</name>
    <dbReference type="NCBI Taxonomy" id="1245923"/>
    <lineage>
        <taxon>Bacteria</taxon>
        <taxon>Bacillati</taxon>
        <taxon>Cyanobacteriota</taxon>
        <taxon>Cyanophyceae</taxon>
        <taxon>Nostocales</taxon>
        <taxon>Scytonemataceae</taxon>
        <taxon>Scytonema</taxon>
    </lineage>
</organism>
<dbReference type="RefSeq" id="WP_039717059.1">
    <property type="nucleotide sequence ID" value="NZ_JTJC03000004.1"/>
</dbReference>
<comment type="caution">
    <text evidence="2">The sequence shown here is derived from an EMBL/GenBank/DDBJ whole genome shotgun (WGS) entry which is preliminary data.</text>
</comment>
<accession>A0A9X5E6L8</accession>
<dbReference type="Pfam" id="PF02136">
    <property type="entry name" value="NTF2"/>
    <property type="match status" value="1"/>
</dbReference>
<sequence length="141" mass="15589">MNRMEASTRSQQDTVQQITGITESTIVRYFDTLNTENYQACANLFATDGVMYPPFEAGILGREAIASFLQGEAQGMKLEPERGISQVVENGDLEVQVVGKVQTPVFGVNVSWFFLLNSQQEIAATKIKLLGSPQELLSLKR</sequence>
<dbReference type="Gene3D" id="3.10.450.50">
    <property type="match status" value="1"/>
</dbReference>
<reference evidence="2 3" key="1">
    <citation type="journal article" date="2015" name="Genome Announc.">
        <title>Draft Genome Sequence of the Terrestrial Cyanobacterium Scytonema millei VB511283, Isolated from Eastern India.</title>
        <authorList>
            <person name="Sen D."/>
            <person name="Chandrababunaidu M.M."/>
            <person name="Singh D."/>
            <person name="Sanghi N."/>
            <person name="Ghorai A."/>
            <person name="Mishra G.P."/>
            <person name="Madduluri M."/>
            <person name="Adhikary S.P."/>
            <person name="Tripathy S."/>
        </authorList>
    </citation>
    <scope>NUCLEOTIDE SEQUENCE [LARGE SCALE GENOMIC DNA]</scope>
    <source>
        <strain evidence="2 3">VB511283</strain>
    </source>
</reference>
<dbReference type="OrthoDB" id="465629at2"/>
<dbReference type="AlphaFoldDB" id="A0A9X5E6L8"/>
<dbReference type="InterPro" id="IPR002075">
    <property type="entry name" value="NTF2_dom"/>
</dbReference>
<protein>
    <submittedName>
        <fullName evidence="2">Nuclear transport factor 2 family protein</fullName>
    </submittedName>
</protein>
<feature type="domain" description="Nuclear transport factor 2" evidence="1">
    <location>
        <begin position="25"/>
        <end position="120"/>
    </location>
</feature>
<evidence type="ECO:0000313" key="3">
    <source>
        <dbReference type="Proteomes" id="UP000031532"/>
    </source>
</evidence>
<dbReference type="SUPFAM" id="SSF54427">
    <property type="entry name" value="NTF2-like"/>
    <property type="match status" value="1"/>
</dbReference>
<name>A0A9X5E6L8_9CYAN</name>
<dbReference type="Proteomes" id="UP000031532">
    <property type="component" value="Unassembled WGS sequence"/>
</dbReference>
<evidence type="ECO:0000259" key="1">
    <source>
        <dbReference type="Pfam" id="PF02136"/>
    </source>
</evidence>